<dbReference type="OrthoDB" id="663192at2"/>
<keyword evidence="1" id="KW-0472">Membrane</keyword>
<gene>
    <name evidence="2" type="ORF">DDQ68_19900</name>
</gene>
<name>A0A2Z3GQV7_9BACT</name>
<accession>A0A2Z3GQV7</accession>
<dbReference type="InterPro" id="IPR021354">
    <property type="entry name" value="DUF2975"/>
</dbReference>
<dbReference type="Pfam" id="PF11188">
    <property type="entry name" value="DUF2975"/>
    <property type="match status" value="1"/>
</dbReference>
<sequence>MQKGKLKNWFGLKSMLLLSRVVVGLLLFGAFVFSIQSIGRTYDIATGGPEVRLVLNTFSPNLFPALHDTKAGFDDGWQGRPMREDRGPLPALQAAAGGFELAADPREPLLRYREPTPWKRVALFYLGASESLFSLPWLLFLAIGSHLLWRLLRDVTPATPFTFANARRLSQLALLVLGSFIWEKVAYILVRALVPAFRAPGLAETLNHYVSLNTENTLPNVWVGVGLTVIAIVYRRGVELSQEAELVI</sequence>
<evidence type="ECO:0008006" key="4">
    <source>
        <dbReference type="Google" id="ProtNLM"/>
    </source>
</evidence>
<feature type="transmembrane region" description="Helical" evidence="1">
    <location>
        <begin position="21"/>
        <end position="39"/>
    </location>
</feature>
<dbReference type="Proteomes" id="UP000245999">
    <property type="component" value="Chromosome"/>
</dbReference>
<dbReference type="EMBL" id="CP029145">
    <property type="protein sequence ID" value="AWM34841.1"/>
    <property type="molecule type" value="Genomic_DNA"/>
</dbReference>
<evidence type="ECO:0000256" key="1">
    <source>
        <dbReference type="SAM" id="Phobius"/>
    </source>
</evidence>
<organism evidence="2 3">
    <name type="scientific">Hymenobacter nivis</name>
    <dbReference type="NCBI Taxonomy" id="1850093"/>
    <lineage>
        <taxon>Bacteria</taxon>
        <taxon>Pseudomonadati</taxon>
        <taxon>Bacteroidota</taxon>
        <taxon>Cytophagia</taxon>
        <taxon>Cytophagales</taxon>
        <taxon>Hymenobacteraceae</taxon>
        <taxon>Hymenobacter</taxon>
    </lineage>
</organism>
<keyword evidence="1" id="KW-1133">Transmembrane helix</keyword>
<proteinExistence type="predicted"/>
<dbReference type="AlphaFoldDB" id="A0A2Z3GQV7"/>
<keyword evidence="1" id="KW-0812">Transmembrane</keyword>
<evidence type="ECO:0000313" key="2">
    <source>
        <dbReference type="EMBL" id="AWM34841.1"/>
    </source>
</evidence>
<dbReference type="KEGG" id="hnv:DDQ68_19900"/>
<keyword evidence="3" id="KW-1185">Reference proteome</keyword>
<evidence type="ECO:0000313" key="3">
    <source>
        <dbReference type="Proteomes" id="UP000245999"/>
    </source>
</evidence>
<reference evidence="3" key="1">
    <citation type="submission" date="2018-04" db="EMBL/GenBank/DDBJ databases">
        <title>Complete genome of Antarctic heterotrophic bacterium Hymenobacter nivis.</title>
        <authorList>
            <person name="Terashima M."/>
        </authorList>
    </citation>
    <scope>NUCLEOTIDE SEQUENCE [LARGE SCALE GENOMIC DNA]</scope>
    <source>
        <strain evidence="3">NBRC 111535</strain>
    </source>
</reference>
<protein>
    <recommendedName>
        <fullName evidence="4">DUF2975 domain-containing protein</fullName>
    </recommendedName>
</protein>